<evidence type="ECO:0000256" key="5">
    <source>
        <dbReference type="ARBA" id="ARBA00022989"/>
    </source>
</evidence>
<dbReference type="PANTHER" id="PTHR33281:SF19">
    <property type="entry name" value="VOLTAGE-DEPENDENT ANION CHANNEL-FORMING PROTEIN YNEE"/>
    <property type="match status" value="1"/>
</dbReference>
<reference evidence="10 11" key="1">
    <citation type="submission" date="2019-07" db="EMBL/GenBank/DDBJ databases">
        <title>Genome sequencing for Formosa sp. PS13.</title>
        <authorList>
            <person name="Park S.-J."/>
        </authorList>
    </citation>
    <scope>NUCLEOTIDE SEQUENCE [LARGE SCALE GENOMIC DNA]</scope>
    <source>
        <strain evidence="10 11">PS13</strain>
    </source>
</reference>
<evidence type="ECO:0000256" key="6">
    <source>
        <dbReference type="ARBA" id="ARBA00023065"/>
    </source>
</evidence>
<accession>A0A516GLS7</accession>
<evidence type="ECO:0000256" key="9">
    <source>
        <dbReference type="SAM" id="Phobius"/>
    </source>
</evidence>
<evidence type="ECO:0000256" key="3">
    <source>
        <dbReference type="ARBA" id="ARBA00022475"/>
    </source>
</evidence>
<keyword evidence="4 9" id="KW-0812">Transmembrane</keyword>
<dbReference type="OrthoDB" id="445589at2"/>
<proteinExistence type="inferred from homology"/>
<dbReference type="KEGG" id="fop:FNB79_00235"/>
<evidence type="ECO:0000313" key="10">
    <source>
        <dbReference type="EMBL" id="QDO92479.1"/>
    </source>
</evidence>
<evidence type="ECO:0000256" key="7">
    <source>
        <dbReference type="ARBA" id="ARBA00023136"/>
    </source>
</evidence>
<evidence type="ECO:0000313" key="11">
    <source>
        <dbReference type="Proteomes" id="UP000319209"/>
    </source>
</evidence>
<dbReference type="AlphaFoldDB" id="A0A516GLS7"/>
<evidence type="ECO:0000256" key="4">
    <source>
        <dbReference type="ARBA" id="ARBA00022692"/>
    </source>
</evidence>
<keyword evidence="3" id="KW-1003">Cell membrane</keyword>
<comment type="subcellular location">
    <subcellularLocation>
        <location evidence="1">Cell membrane</location>
        <topology evidence="1">Multi-pass membrane protein</topology>
    </subcellularLocation>
</comment>
<comment type="similarity">
    <text evidence="8">Belongs to the anion channel-forming bestrophin (TC 1.A.46) family.</text>
</comment>
<protein>
    <submittedName>
        <fullName evidence="10">Bestrophin</fullName>
    </submittedName>
</protein>
<feature type="transmembrane region" description="Helical" evidence="9">
    <location>
        <begin position="54"/>
        <end position="75"/>
    </location>
</feature>
<keyword evidence="11" id="KW-1185">Reference proteome</keyword>
<dbReference type="Proteomes" id="UP000319209">
    <property type="component" value="Chromosome"/>
</dbReference>
<keyword evidence="6" id="KW-0406">Ion transport</keyword>
<keyword evidence="2" id="KW-0813">Transport</keyword>
<name>A0A516GLS7_9FLAO</name>
<gene>
    <name evidence="10" type="ORF">FNB79_00235</name>
</gene>
<dbReference type="GO" id="GO:0005886">
    <property type="term" value="C:plasma membrane"/>
    <property type="evidence" value="ECO:0007669"/>
    <property type="project" value="UniProtKB-SubCell"/>
</dbReference>
<dbReference type="InterPro" id="IPR044669">
    <property type="entry name" value="YneE/VCCN1/2-like"/>
</dbReference>
<keyword evidence="5 9" id="KW-1133">Transmembrane helix</keyword>
<feature type="transmembrane region" description="Helical" evidence="9">
    <location>
        <begin position="225"/>
        <end position="255"/>
    </location>
</feature>
<dbReference type="PANTHER" id="PTHR33281">
    <property type="entry name" value="UPF0187 PROTEIN YNEE"/>
    <property type="match status" value="1"/>
</dbReference>
<evidence type="ECO:0000256" key="8">
    <source>
        <dbReference type="ARBA" id="ARBA00034708"/>
    </source>
</evidence>
<keyword evidence="7 9" id="KW-0472">Membrane</keyword>
<dbReference type="EMBL" id="CP041637">
    <property type="protein sequence ID" value="QDO92479.1"/>
    <property type="molecule type" value="Genomic_DNA"/>
</dbReference>
<evidence type="ECO:0000256" key="1">
    <source>
        <dbReference type="ARBA" id="ARBA00004651"/>
    </source>
</evidence>
<dbReference type="RefSeq" id="WP_143379391.1">
    <property type="nucleotide sequence ID" value="NZ_CP041637.1"/>
</dbReference>
<evidence type="ECO:0000256" key="2">
    <source>
        <dbReference type="ARBA" id="ARBA00022448"/>
    </source>
</evidence>
<dbReference type="GO" id="GO:0005254">
    <property type="term" value="F:chloride channel activity"/>
    <property type="evidence" value="ECO:0007669"/>
    <property type="project" value="InterPro"/>
</dbReference>
<feature type="transmembrane region" description="Helical" evidence="9">
    <location>
        <begin position="25"/>
        <end position="42"/>
    </location>
</feature>
<organism evidence="10 11">
    <name type="scientific">Formosa sediminum</name>
    <dbReference type="NCBI Taxonomy" id="2594004"/>
    <lineage>
        <taxon>Bacteria</taxon>
        <taxon>Pseudomonadati</taxon>
        <taxon>Bacteroidota</taxon>
        <taxon>Flavobacteriia</taxon>
        <taxon>Flavobacteriales</taxon>
        <taxon>Flavobacteriaceae</taxon>
        <taxon>Formosa</taxon>
    </lineage>
</organism>
<sequence>MRIYNPKEWFKAVFFIHRSDTLRKLYPYLLFIAAFSGGIAYLELEYLNLSTKSWVKNITIVHNLLGFALSLLLVFRTNTAYDRWWEARKQWGALTNVSRNLALKLNALLDEDDVAIRHFYRKAIPMYSQSLYAFLRSDYTTFMLDENEHPELGDAFSKKKHGPNQVASLIFKKTNELYKQNKISGEQLLMVNHELEGLTNICGACERIKNTPIPHSYSTFIKKFIALYVATLPIGYVFSLGYFVILAVPFILYVLASLELIAEAIEDPFGTDYDDLPIEKMAENMKKHTHEVLHP</sequence>
<dbReference type="Pfam" id="PF25539">
    <property type="entry name" value="Bestrophin_2"/>
    <property type="match status" value="1"/>
</dbReference>